<dbReference type="EMBL" id="AMSD01000001">
    <property type="protein sequence ID" value="EPE37606.1"/>
    <property type="molecule type" value="Genomic_DNA"/>
</dbReference>
<reference evidence="2 3" key="1">
    <citation type="journal article" date="2014" name="Environ. Microbiol.">
        <title>Genomic signatures of obligate host dependence in the luminous bacterial symbiont of a vertebrate.</title>
        <authorList>
            <person name="Hendry T.A."/>
            <person name="de Wet J.R."/>
            <person name="Dunlap P.V."/>
        </authorList>
    </citation>
    <scope>NUCLEOTIDE SEQUENCE [LARGE SCALE GENOMIC DNA]</scope>
    <source>
        <strain evidence="2 3">Akat1</strain>
    </source>
</reference>
<dbReference type="Pfam" id="PF11949">
    <property type="entry name" value="DUF3466"/>
    <property type="match status" value="1"/>
</dbReference>
<evidence type="ECO:0000313" key="2">
    <source>
        <dbReference type="EMBL" id="EPE37606.1"/>
    </source>
</evidence>
<dbReference type="eggNOG" id="COG5563">
    <property type="taxonomic scope" value="Bacteria"/>
</dbReference>
<evidence type="ECO:0000256" key="1">
    <source>
        <dbReference type="SAM" id="Phobius"/>
    </source>
</evidence>
<evidence type="ECO:0008006" key="4">
    <source>
        <dbReference type="Google" id="ProtNLM"/>
    </source>
</evidence>
<organism evidence="2 3">
    <name type="scientific">Candidatus Photodesmus katoptron Akat1</name>
    <dbReference type="NCBI Taxonomy" id="1236703"/>
    <lineage>
        <taxon>Bacteria</taxon>
        <taxon>Pseudomonadati</taxon>
        <taxon>Pseudomonadota</taxon>
        <taxon>Gammaproteobacteria</taxon>
        <taxon>Vibrionales</taxon>
        <taxon>Vibrionaceae</taxon>
        <taxon>Candidatus Photodesmus</taxon>
    </lineage>
</organism>
<dbReference type="Proteomes" id="UP000053688">
    <property type="component" value="Unassembled WGS sequence"/>
</dbReference>
<protein>
    <recommendedName>
        <fullName evidence="4">DUF3466 family protein</fullName>
    </recommendedName>
</protein>
<evidence type="ECO:0000313" key="3">
    <source>
        <dbReference type="Proteomes" id="UP000053688"/>
    </source>
</evidence>
<keyword evidence="1" id="KW-1133">Transmembrane helix</keyword>
<keyword evidence="1" id="KW-0812">Transmembrane</keyword>
<feature type="transmembrane region" description="Helical" evidence="1">
    <location>
        <begin position="545"/>
        <end position="562"/>
    </location>
</feature>
<dbReference type="AlphaFoldDB" id="S3E075"/>
<gene>
    <name evidence="2" type="ORF">O1U_0060</name>
</gene>
<dbReference type="InterPro" id="IPR022562">
    <property type="entry name" value="DUF3466"/>
</dbReference>
<name>S3E075_9GAMM</name>
<comment type="caution">
    <text evidence="2">The sequence shown here is derived from an EMBL/GenBank/DDBJ whole genome shotgun (WGS) entry which is preliminary data.</text>
</comment>
<keyword evidence="3" id="KW-1185">Reference proteome</keyword>
<keyword evidence="1" id="KW-0472">Membrane</keyword>
<dbReference type="STRING" id="28176.CF66_2380"/>
<accession>S3E075</accession>
<sequence length="568" mass="63884">MIFQNKLFKTANITFIMIWTVSVNAALYKVVEVIVPSEISNLGKYTQTRGVAILPSFKGGALGCFGTYCESLDFPLAGETRIHIDAYNYREESPFSMDRSFKYIQKDVDFENYCYQELLYATCSSWANKHWIARKKELEGSTISNALAFVEYHVDAFPNELNNVINGLTSSAKPIGNQSIIGKTRNRIVSPIYPKNNTSLKDWKEGRAWAIDNTNTYAVGSISREKSNINGVHYTSKAAIWKNGEEPIELNWPSNTENSNEFLAQGSMRDIVISDGYIYGVGFNSYEQNNYYNATVFKTSVENYDTPSNWLSILIKNTQSKINGELIYSNSVAKSINNNLVIIGTAKRSGSKPYKGSASNRIFVIDDASALEPYAIFLSGGIFFDGAGGKVGSINNYNEIVGQLDMENIREKDGKPRRKRAFIYPYQGNGTNSIRSSIFNDRAYFLDDLTYGDTLNTPNGTSSSNNFYRILDATDINDAGVISGTAIKCTDLNNNPKEYDNYTHNSHCDGTERIVAVKLIPIHNTNQIDIKTRAWDEIQTFERQHAGSLVWLALLYPFIFLIRKIRKK</sequence>
<dbReference type="PATRIC" id="fig|1236703.3.peg.46"/>
<proteinExistence type="predicted"/>